<dbReference type="EMBL" id="BAABJX010000020">
    <property type="protein sequence ID" value="GAA4827941.1"/>
    <property type="molecule type" value="Genomic_DNA"/>
</dbReference>
<reference evidence="3" key="1">
    <citation type="journal article" date="2019" name="Int. J. Syst. Evol. Microbiol.">
        <title>The Global Catalogue of Microorganisms (GCM) 10K type strain sequencing project: providing services to taxonomists for standard genome sequencing and annotation.</title>
        <authorList>
            <consortium name="The Broad Institute Genomics Platform"/>
            <consortium name="The Broad Institute Genome Sequencing Center for Infectious Disease"/>
            <person name="Wu L."/>
            <person name="Ma J."/>
        </authorList>
    </citation>
    <scope>NUCLEOTIDE SEQUENCE [LARGE SCALE GENOMIC DNA]</scope>
    <source>
        <strain evidence="3">JCM 18326</strain>
    </source>
</reference>
<evidence type="ECO:0000313" key="3">
    <source>
        <dbReference type="Proteomes" id="UP001500298"/>
    </source>
</evidence>
<organism evidence="2 3">
    <name type="scientific">Algivirga pacifica</name>
    <dbReference type="NCBI Taxonomy" id="1162670"/>
    <lineage>
        <taxon>Bacteria</taxon>
        <taxon>Pseudomonadati</taxon>
        <taxon>Bacteroidota</taxon>
        <taxon>Cytophagia</taxon>
        <taxon>Cytophagales</taxon>
        <taxon>Flammeovirgaceae</taxon>
        <taxon>Algivirga</taxon>
    </lineage>
</organism>
<dbReference type="RefSeq" id="WP_345369906.1">
    <property type="nucleotide sequence ID" value="NZ_BAABJX010000020.1"/>
</dbReference>
<evidence type="ECO:0000256" key="1">
    <source>
        <dbReference type="SAM" id="SignalP"/>
    </source>
</evidence>
<dbReference type="Proteomes" id="UP001500298">
    <property type="component" value="Unassembled WGS sequence"/>
</dbReference>
<sequence>MRILFFIFFIGTTSLLSAQQHSFLGQYFDLAGQPLRGDFDDAVYMPERMATLTYDLSKNYSLGNVYYANGTARSVAIKPVQDGRKVMVKGKNRARSVSPDKIQSFSVGLDSFVVMRNFYFHSAVTENVGQQESRIFEVVNNIEDLDLLRYMFSGIRQDYSSYYLYKKGGMLQLLSKDIVQRKSEINALINGGIERYIPSKYGSKSKDMDTSKWFNFVRYKKIFDNQSKIFFNQYGYEVKGKEKASHYGIIDRFVRNSYKISYYSLSGDKIKTITYKDLFPHQVGGKTVWYNQEGKLRKSVMTTQNGSELRQKYMIYDSEEEPIEVFNYTCQVKKGDDGINPLENTLVNQVAKGINYYKSRSEVHFVNNPSRQDVYYDSIREHKVFYSYQNQQKGIFETTKLQEVYYLNESEEKTYMYIDGYRPKISMEALSDFLSQSLAISITNPELVQGFILLKVNIQRDGTKKVELLKGLERNIDYVLTGSAMQYLSILPDMTVKRQKEKVNFEFILPIYLETKGYTERVYKPNSNWYQMMYMQNRTLPPTFVR</sequence>
<keyword evidence="1" id="KW-0732">Signal</keyword>
<name>A0ABP9D4M2_9BACT</name>
<proteinExistence type="predicted"/>
<feature type="signal peptide" evidence="1">
    <location>
        <begin position="1"/>
        <end position="18"/>
    </location>
</feature>
<feature type="chain" id="PRO_5045987429" evidence="1">
    <location>
        <begin position="19"/>
        <end position="546"/>
    </location>
</feature>
<gene>
    <name evidence="2" type="ORF">GCM10023331_11050</name>
</gene>
<protein>
    <submittedName>
        <fullName evidence="2">Uncharacterized protein</fullName>
    </submittedName>
</protein>
<evidence type="ECO:0000313" key="2">
    <source>
        <dbReference type="EMBL" id="GAA4827941.1"/>
    </source>
</evidence>
<comment type="caution">
    <text evidence="2">The sequence shown here is derived from an EMBL/GenBank/DDBJ whole genome shotgun (WGS) entry which is preliminary data.</text>
</comment>
<accession>A0ABP9D4M2</accession>
<keyword evidence="3" id="KW-1185">Reference proteome</keyword>